<protein>
    <submittedName>
        <fullName evidence="1">DUF2505 domain-containing protein</fullName>
    </submittedName>
</protein>
<gene>
    <name evidence="1" type="ORF">LZC94_03625</name>
</gene>
<dbReference type="EMBL" id="CP089984">
    <property type="protein sequence ID" value="WXB16371.1"/>
    <property type="molecule type" value="Genomic_DNA"/>
</dbReference>
<name>A0ABZ2LZJ7_9BACT</name>
<evidence type="ECO:0000313" key="2">
    <source>
        <dbReference type="Proteomes" id="UP001370348"/>
    </source>
</evidence>
<dbReference type="Pfam" id="PF10698">
    <property type="entry name" value="DUF2505"/>
    <property type="match status" value="1"/>
</dbReference>
<keyword evidence="2" id="KW-1185">Reference proteome</keyword>
<reference evidence="1 2" key="1">
    <citation type="submission" date="2021-12" db="EMBL/GenBank/DDBJ databases">
        <title>Discovery of the Pendulisporaceae a myxobacterial family with distinct sporulation behavior and unique specialized metabolism.</title>
        <authorList>
            <person name="Garcia R."/>
            <person name="Popoff A."/>
            <person name="Bader C.D."/>
            <person name="Loehr J."/>
            <person name="Walesch S."/>
            <person name="Walt C."/>
            <person name="Boldt J."/>
            <person name="Bunk B."/>
            <person name="Haeckl F.J.F.P.J."/>
            <person name="Gunesch A.P."/>
            <person name="Birkelbach J."/>
            <person name="Nuebel U."/>
            <person name="Pietschmann T."/>
            <person name="Bach T."/>
            <person name="Mueller R."/>
        </authorList>
    </citation>
    <scope>NUCLEOTIDE SEQUENCE [LARGE SCALE GENOMIC DNA]</scope>
    <source>
        <strain evidence="1 2">MSr11954</strain>
    </source>
</reference>
<dbReference type="InterPro" id="IPR019639">
    <property type="entry name" value="DUF2505"/>
</dbReference>
<sequence length="178" mass="20282">MAKDFTIRNEFFCDEDTFWEGVFLTEDFNRRLFLEVLKFPSWTATVKESGAGASKKIERIMNVVPRVGDLPAPLKKVMGDRFGYEETGTYEAATRKYAFTTKTSTMADKVHVHGSLHTEKLGDKHIARVAKVHVEVKIFMVGALAEEKFISDLRTSYETAARFTETYLKEKSLWTPPG</sequence>
<organism evidence="1 2">
    <name type="scientific">Pendulispora albinea</name>
    <dbReference type="NCBI Taxonomy" id="2741071"/>
    <lineage>
        <taxon>Bacteria</taxon>
        <taxon>Pseudomonadati</taxon>
        <taxon>Myxococcota</taxon>
        <taxon>Myxococcia</taxon>
        <taxon>Myxococcales</taxon>
        <taxon>Sorangiineae</taxon>
        <taxon>Pendulisporaceae</taxon>
        <taxon>Pendulispora</taxon>
    </lineage>
</organism>
<evidence type="ECO:0000313" key="1">
    <source>
        <dbReference type="EMBL" id="WXB16371.1"/>
    </source>
</evidence>
<accession>A0ABZ2LZJ7</accession>
<dbReference type="RefSeq" id="WP_394825995.1">
    <property type="nucleotide sequence ID" value="NZ_CP089984.1"/>
</dbReference>
<dbReference type="Proteomes" id="UP001370348">
    <property type="component" value="Chromosome"/>
</dbReference>
<proteinExistence type="predicted"/>